<sequence>MRKFKIGWTVQTFRYELHYTQAQIPGHSPVGLTWIAPVDCNSEYKDFRIWQESTPVGDFRQEMVPA</sequence>
<dbReference type="AlphaFoldDB" id="A0A286U3Q5"/>
<reference evidence="2" key="1">
    <citation type="journal article" date="2017" name="Environ. Microbiol. Rep.">
        <title>Genetic Diversity of Marine Anaerobic Ammonium-Oxidizing Bacteria as Revealed by Genomic and Proteomic Analyses of 'Candidatus Scalindua japonica'.</title>
        <authorList>
            <person name="Oshiki M."/>
            <person name="Mizuto K."/>
            <person name="Kimura Z."/>
            <person name="Kindaichi T."/>
            <person name="Satoh H."/>
            <person name="Okabe S."/>
        </authorList>
    </citation>
    <scope>NUCLEOTIDE SEQUENCE [LARGE SCALE GENOMIC DNA]</scope>
    <source>
        <strain evidence="2">husup-a2</strain>
    </source>
</reference>
<accession>A0A286U3Q5</accession>
<comment type="caution">
    <text evidence="1">The sequence shown here is derived from an EMBL/GenBank/DDBJ whole genome shotgun (WGS) entry which is preliminary data.</text>
</comment>
<evidence type="ECO:0000313" key="2">
    <source>
        <dbReference type="Proteomes" id="UP000218542"/>
    </source>
</evidence>
<evidence type="ECO:0000313" key="1">
    <source>
        <dbReference type="EMBL" id="GAX62763.1"/>
    </source>
</evidence>
<dbReference type="Proteomes" id="UP000218542">
    <property type="component" value="Unassembled WGS sequence"/>
</dbReference>
<protein>
    <submittedName>
        <fullName evidence="1">Transposase and inactivated derivative</fullName>
    </submittedName>
</protein>
<keyword evidence="2" id="KW-1185">Reference proteome</keyword>
<name>A0A286U3Q5_9BACT</name>
<organism evidence="1 2">
    <name type="scientific">Candidatus Scalindua japonica</name>
    <dbReference type="NCBI Taxonomy" id="1284222"/>
    <lineage>
        <taxon>Bacteria</taxon>
        <taxon>Pseudomonadati</taxon>
        <taxon>Planctomycetota</taxon>
        <taxon>Candidatus Brocadiia</taxon>
        <taxon>Candidatus Brocadiales</taxon>
        <taxon>Candidatus Scalinduaceae</taxon>
        <taxon>Candidatus Scalindua</taxon>
    </lineage>
</organism>
<proteinExistence type="predicted"/>
<gene>
    <name evidence="1" type="ORF">SCALIN_C43_0016</name>
</gene>
<dbReference type="EMBL" id="BAOS01000043">
    <property type="protein sequence ID" value="GAX62763.1"/>
    <property type="molecule type" value="Genomic_DNA"/>
</dbReference>